<dbReference type="KEGG" id="cel:CELE_F26F4.1"/>
<dbReference type="PIR" id="T16175">
    <property type="entry name" value="T16175"/>
</dbReference>
<dbReference type="RefSeq" id="NP_498034.1">
    <property type="nucleotide sequence ID" value="NM_065633.11"/>
</dbReference>
<reference evidence="3 4" key="1">
    <citation type="journal article" date="1998" name="Science">
        <title>Genome sequence of the nematode C. elegans: a platform for investigating biology.</title>
        <authorList>
            <consortium name="The C. elegans sequencing consortium"/>
            <person name="Sulson J.E."/>
            <person name="Waterston R."/>
        </authorList>
    </citation>
    <scope>NUCLEOTIDE SEQUENCE [LARGE SCALE GENOMIC DNA]</scope>
    <source>
        <strain evidence="3 4">Bristol N2</strain>
    </source>
</reference>
<dbReference type="InParanoid" id="Q19824"/>
<organism evidence="3 4">
    <name type="scientific">Caenorhabditis elegans</name>
    <dbReference type="NCBI Taxonomy" id="6239"/>
    <lineage>
        <taxon>Eukaryota</taxon>
        <taxon>Metazoa</taxon>
        <taxon>Ecdysozoa</taxon>
        <taxon>Nematoda</taxon>
        <taxon>Chromadorea</taxon>
        <taxon>Rhabditida</taxon>
        <taxon>Rhabditina</taxon>
        <taxon>Rhabditomorpha</taxon>
        <taxon>Rhabditoidea</taxon>
        <taxon>Rhabditidae</taxon>
        <taxon>Peloderinae</taxon>
        <taxon>Caenorhabditis</taxon>
    </lineage>
</organism>
<dbReference type="EMBL" id="BX284603">
    <property type="protein sequence ID" value="CCD65749.1"/>
    <property type="molecule type" value="Genomic_DNA"/>
</dbReference>
<evidence type="ECO:0007829" key="6">
    <source>
        <dbReference type="PeptideAtlas" id="Q19824"/>
    </source>
</evidence>
<gene>
    <name evidence="3 5" type="primary">cee-1</name>
    <name evidence="3" type="ORF">CELE_F26F4.1</name>
    <name evidence="5" type="ORF">F26F4.1</name>
</gene>
<dbReference type="InterPro" id="IPR011990">
    <property type="entry name" value="TPR-like_helical_dom_sf"/>
</dbReference>
<comment type="similarity">
    <text evidence="1">Belongs to the GET4 family.</text>
</comment>
<evidence type="ECO:0000313" key="5">
    <source>
        <dbReference type="WormBase" id="F26F4.1"/>
    </source>
</evidence>
<keyword evidence="6" id="KW-1267">Proteomics identification</keyword>
<accession>Q19824</accession>
<dbReference type="Bgee" id="WBGene00017825">
    <property type="expression patterns" value="Expressed in germ line (C elegans) and 4 other cell types or tissues"/>
</dbReference>
<dbReference type="OrthoDB" id="10252405at2759"/>
<protein>
    <submittedName>
        <fullName evidence="3">Conserved Edge Expressed protein</fullName>
    </submittedName>
</protein>
<dbReference type="PaxDb" id="6239-F26F4.1.3"/>
<dbReference type="PeptideAtlas" id="Q19824"/>
<dbReference type="GO" id="GO:0071818">
    <property type="term" value="C:BAT3 complex"/>
    <property type="evidence" value="ECO:0000318"/>
    <property type="project" value="GO_Central"/>
</dbReference>
<dbReference type="OMA" id="QYQCAID"/>
<sequence>MDATTLSRLSEFEKEKKFYDALQFYRTKVTRSFRLKNANEVAIPLVKHALEFFFREKQYQCAIDITTQYAECLSKNNVDLGEEAFNILADSVSKFANFAEIENEAGNSEPEQLLNTARCKCVDLAIQWTKQKATTPIEKKYGSAAFHTVLAKKLVAVDHVELAKNHFLLSDDFKSFANFLHQEYESFKQKESEPEVIIVEAVFQSLCLDRFPFAVSLFTEYVAPAKYPFTKPLLNFQHILFDVIETENQPQYSELTSSYQTELKRSLAFIGYLTRIGKLYFGIRDNQCMSGGLGGLFSGLLGGQKEEETATSHITSRTPARQKPAAMSQPSPFGPFGALAGAPAPAPVPKKIQKVEMEEDLD</sequence>
<dbReference type="SMR" id="Q19824"/>
<proteinExistence type="evidence at protein level"/>
<dbReference type="PANTHER" id="PTHR12875:SF0">
    <property type="entry name" value="GOLGI TO ER TRAFFIC PROTEIN 4 HOMOLOG"/>
    <property type="match status" value="1"/>
</dbReference>
<dbReference type="CTD" id="175658"/>
<dbReference type="IntAct" id="Q19824">
    <property type="interactions" value="1"/>
</dbReference>
<dbReference type="GO" id="GO:0005829">
    <property type="term" value="C:cytosol"/>
    <property type="evidence" value="ECO:0000318"/>
    <property type="project" value="GO_Central"/>
</dbReference>
<dbReference type="GO" id="GO:0045048">
    <property type="term" value="P:protein insertion into ER membrane"/>
    <property type="evidence" value="ECO:0000318"/>
    <property type="project" value="GO_Central"/>
</dbReference>
<feature type="region of interest" description="Disordered" evidence="2">
    <location>
        <begin position="307"/>
        <end position="362"/>
    </location>
</feature>
<dbReference type="AlphaFoldDB" id="Q19824"/>
<dbReference type="Proteomes" id="UP000001940">
    <property type="component" value="Chromosome III"/>
</dbReference>
<dbReference type="PhylomeDB" id="Q19824"/>
<name>Q19824_CAEEL</name>
<evidence type="ECO:0000256" key="2">
    <source>
        <dbReference type="SAM" id="MobiDB-lite"/>
    </source>
</evidence>
<keyword evidence="4" id="KW-1185">Reference proteome</keyword>
<dbReference type="WormBase" id="F26F4.1">
    <property type="protein sequence ID" value="CE01257"/>
    <property type="gene ID" value="WBGene00017825"/>
    <property type="gene designation" value="cee-1"/>
</dbReference>
<feature type="compositionally biased region" description="Low complexity" evidence="2">
    <location>
        <begin position="334"/>
        <end position="343"/>
    </location>
</feature>
<dbReference type="InterPro" id="IPR007317">
    <property type="entry name" value="GET4"/>
</dbReference>
<evidence type="ECO:0000256" key="1">
    <source>
        <dbReference type="ARBA" id="ARBA00005351"/>
    </source>
</evidence>
<dbReference type="AGR" id="WB:WBGene00017825"/>
<evidence type="ECO:0000313" key="4">
    <source>
        <dbReference type="Proteomes" id="UP000001940"/>
    </source>
</evidence>
<dbReference type="GeneID" id="175658"/>
<dbReference type="Pfam" id="PF04190">
    <property type="entry name" value="GET4"/>
    <property type="match status" value="1"/>
</dbReference>
<dbReference type="DIP" id="DIP-26098N"/>
<dbReference type="STRING" id="6239.F26F4.1.2"/>
<dbReference type="Gene3D" id="1.25.40.10">
    <property type="entry name" value="Tetratricopeptide repeat domain"/>
    <property type="match status" value="1"/>
</dbReference>
<dbReference type="PANTHER" id="PTHR12875">
    <property type="entry name" value="GOLGI TO ER TRAFFIC PROTEIN 4 HOMOLOG"/>
    <property type="match status" value="1"/>
</dbReference>
<dbReference type="FunCoup" id="Q19824">
    <property type="interactions" value="2856"/>
</dbReference>
<dbReference type="HOGENOM" id="CLU_765549_0_0_1"/>
<evidence type="ECO:0000313" key="3">
    <source>
        <dbReference type="EMBL" id="CCD65749.1"/>
    </source>
</evidence>
<dbReference type="eggNOG" id="KOG3024">
    <property type="taxonomic scope" value="Eukaryota"/>
</dbReference>
<comment type="interaction">
    <interactant intactId="EBI-320572">
        <id>Q19824</id>
    </interactant>
    <interactant intactId="EBI-318697">
        <id>P30632</id>
        <label>asna-1</label>
    </interactant>
    <organismsDiffer>false</organismsDiffer>
    <experiments>3</experiments>
</comment>